<feature type="compositionally biased region" description="Polar residues" evidence="4">
    <location>
        <begin position="312"/>
        <end position="323"/>
    </location>
</feature>
<proteinExistence type="predicted"/>
<dbReference type="PROSITE" id="PS50088">
    <property type="entry name" value="ANK_REPEAT"/>
    <property type="match status" value="2"/>
</dbReference>
<evidence type="ECO:0000313" key="6">
    <source>
        <dbReference type="Proteomes" id="UP001221142"/>
    </source>
</evidence>
<dbReference type="Proteomes" id="UP001221142">
    <property type="component" value="Unassembled WGS sequence"/>
</dbReference>
<feature type="compositionally biased region" description="Polar residues" evidence="4">
    <location>
        <begin position="374"/>
        <end position="386"/>
    </location>
</feature>
<dbReference type="Pfam" id="PF13637">
    <property type="entry name" value="Ank_4"/>
    <property type="match status" value="1"/>
</dbReference>
<evidence type="ECO:0000256" key="4">
    <source>
        <dbReference type="SAM" id="MobiDB-lite"/>
    </source>
</evidence>
<feature type="region of interest" description="Disordered" evidence="4">
    <location>
        <begin position="618"/>
        <end position="682"/>
    </location>
</feature>
<dbReference type="PANTHER" id="PTHR24173">
    <property type="entry name" value="ANKYRIN REPEAT CONTAINING"/>
    <property type="match status" value="1"/>
</dbReference>
<protein>
    <recommendedName>
        <fullName evidence="7">Ankyrin</fullName>
    </recommendedName>
</protein>
<feature type="region of interest" description="Disordered" evidence="4">
    <location>
        <begin position="168"/>
        <end position="211"/>
    </location>
</feature>
<dbReference type="EMBL" id="JARKIF010000002">
    <property type="protein sequence ID" value="KAJ7647541.1"/>
    <property type="molecule type" value="Genomic_DNA"/>
</dbReference>
<feature type="compositionally biased region" description="Low complexity" evidence="4">
    <location>
        <begin position="472"/>
        <end position="486"/>
    </location>
</feature>
<dbReference type="SMART" id="SM00248">
    <property type="entry name" value="ANK"/>
    <property type="match status" value="3"/>
</dbReference>
<dbReference type="PROSITE" id="PS50297">
    <property type="entry name" value="ANK_REP_REGION"/>
    <property type="match status" value="2"/>
</dbReference>
<feature type="repeat" description="ANK" evidence="3">
    <location>
        <begin position="53"/>
        <end position="85"/>
    </location>
</feature>
<dbReference type="PANTHER" id="PTHR24173:SF74">
    <property type="entry name" value="ANKYRIN REPEAT DOMAIN-CONTAINING PROTEIN 16"/>
    <property type="match status" value="1"/>
</dbReference>
<keyword evidence="6" id="KW-1185">Reference proteome</keyword>
<comment type="caution">
    <text evidence="5">The sequence shown here is derived from an EMBL/GenBank/DDBJ whole genome shotgun (WGS) entry which is preliminary data.</text>
</comment>
<dbReference type="SUPFAM" id="SSF48403">
    <property type="entry name" value="Ankyrin repeat"/>
    <property type="match status" value="1"/>
</dbReference>
<dbReference type="InterPro" id="IPR002110">
    <property type="entry name" value="Ankyrin_rpt"/>
</dbReference>
<dbReference type="AlphaFoldDB" id="A0AAD7FZE4"/>
<feature type="region of interest" description="Disordered" evidence="4">
    <location>
        <begin position="346"/>
        <end position="486"/>
    </location>
</feature>
<feature type="compositionally biased region" description="Basic and acidic residues" evidence="4">
    <location>
        <begin position="641"/>
        <end position="669"/>
    </location>
</feature>
<name>A0AAD7FZE4_9AGAR</name>
<feature type="compositionally biased region" description="Low complexity" evidence="4">
    <location>
        <begin position="350"/>
        <end position="369"/>
    </location>
</feature>
<evidence type="ECO:0000256" key="1">
    <source>
        <dbReference type="ARBA" id="ARBA00022737"/>
    </source>
</evidence>
<evidence type="ECO:0000313" key="5">
    <source>
        <dbReference type="EMBL" id="KAJ7647541.1"/>
    </source>
</evidence>
<evidence type="ECO:0000256" key="3">
    <source>
        <dbReference type="PROSITE-ProRule" id="PRU00023"/>
    </source>
</evidence>
<organism evidence="5 6">
    <name type="scientific">Roridomyces roridus</name>
    <dbReference type="NCBI Taxonomy" id="1738132"/>
    <lineage>
        <taxon>Eukaryota</taxon>
        <taxon>Fungi</taxon>
        <taxon>Dikarya</taxon>
        <taxon>Basidiomycota</taxon>
        <taxon>Agaricomycotina</taxon>
        <taxon>Agaricomycetes</taxon>
        <taxon>Agaricomycetidae</taxon>
        <taxon>Agaricales</taxon>
        <taxon>Marasmiineae</taxon>
        <taxon>Mycenaceae</taxon>
        <taxon>Roridomyces</taxon>
    </lineage>
</organism>
<keyword evidence="2 3" id="KW-0040">ANK repeat</keyword>
<accession>A0AAD7FZE4</accession>
<gene>
    <name evidence="5" type="ORF">FB45DRAFT_734224</name>
</gene>
<sequence length="716" mass="76563">MPVPLWTGKAAETRFNVTTDFASLGLHSAAATGNVGLVEYALARGQPVNSVLDGVLPLHAAAAGGNERVLKLLIERGADVNAPRLPRRYSNDKNRDTSAPIVGTTGSTPLHFAAANGNTSIVTALLLRGAHADRPDKHGVTPEMLARQNGWDECAEVLKTWVLNKDRDLRERQPPQDVQEATGLPLGRFTSRDRAGSAGEGEGSTRRRIHMKRSMDTALSMLKGSSEALKPPPTSNLASMTPPASPIRPFGEYTFYSNDSSPSPIDPGSRRPSLPHITYPAPPSVHRKTSLATRANPRRPRSAGTDAEGEDAQSSARSGTSRKLASKYSLLNMFKKGAEGVPLERTATQGSSGFSSSSSVALSGDSSPGPRRPTNMSPSTQIQQLPLTHKSPPRPPIPLAVDLHNALAQHQHRERSGSGASTSFDPALFMGDSNQGSPSSFPRLGVFRPGHVRDRSGTPPPVLLADTRPRGLSVTSSTSSLSPALSNGDGNPTIIAEFPFSLSDPPPILPEPQMGAGGNAHENRIVTVATPPQRSPLPLEQSEGEAATNMNERRSHTPLDINLSLISSHAQAEALVQKELQDILEMPVVSADSKGSGWMPLSARLAAYGESLQIERKFRPELSPVDDTPTEARPQQSSTRRPLDNGIERQNSLDHKTASTRRRTMEPKRPHTSSGTDSPSTECTRVFFSVTTDSNSFSSPADASFLSLHFCSLVAD</sequence>
<dbReference type="InterPro" id="IPR036770">
    <property type="entry name" value="Ankyrin_rpt-contain_sf"/>
</dbReference>
<dbReference type="Gene3D" id="1.25.40.20">
    <property type="entry name" value="Ankyrin repeat-containing domain"/>
    <property type="match status" value="1"/>
</dbReference>
<feature type="compositionally biased region" description="Polar residues" evidence="4">
    <location>
        <begin position="672"/>
        <end position="682"/>
    </location>
</feature>
<evidence type="ECO:0008006" key="7">
    <source>
        <dbReference type="Google" id="ProtNLM"/>
    </source>
</evidence>
<keyword evidence="1" id="KW-0677">Repeat</keyword>
<evidence type="ECO:0000256" key="2">
    <source>
        <dbReference type="ARBA" id="ARBA00023043"/>
    </source>
</evidence>
<feature type="region of interest" description="Disordered" evidence="4">
    <location>
        <begin position="225"/>
        <end position="323"/>
    </location>
</feature>
<feature type="repeat" description="ANK" evidence="3">
    <location>
        <begin position="105"/>
        <end position="137"/>
    </location>
</feature>
<reference evidence="5" key="1">
    <citation type="submission" date="2023-03" db="EMBL/GenBank/DDBJ databases">
        <title>Massive genome expansion in bonnet fungi (Mycena s.s.) driven by repeated elements and novel gene families across ecological guilds.</title>
        <authorList>
            <consortium name="Lawrence Berkeley National Laboratory"/>
            <person name="Harder C.B."/>
            <person name="Miyauchi S."/>
            <person name="Viragh M."/>
            <person name="Kuo A."/>
            <person name="Thoen E."/>
            <person name="Andreopoulos B."/>
            <person name="Lu D."/>
            <person name="Skrede I."/>
            <person name="Drula E."/>
            <person name="Henrissat B."/>
            <person name="Morin E."/>
            <person name="Kohler A."/>
            <person name="Barry K."/>
            <person name="LaButti K."/>
            <person name="Morin E."/>
            <person name="Salamov A."/>
            <person name="Lipzen A."/>
            <person name="Mereny Z."/>
            <person name="Hegedus B."/>
            <person name="Baldrian P."/>
            <person name="Stursova M."/>
            <person name="Weitz H."/>
            <person name="Taylor A."/>
            <person name="Grigoriev I.V."/>
            <person name="Nagy L.G."/>
            <person name="Martin F."/>
            <person name="Kauserud H."/>
        </authorList>
    </citation>
    <scope>NUCLEOTIDE SEQUENCE</scope>
    <source>
        <strain evidence="5">9284</strain>
    </source>
</reference>